<feature type="compositionally biased region" description="Low complexity" evidence="1">
    <location>
        <begin position="17"/>
        <end position="26"/>
    </location>
</feature>
<evidence type="ECO:0000256" key="1">
    <source>
        <dbReference type="SAM" id="MobiDB-lite"/>
    </source>
</evidence>
<gene>
    <name evidence="2" type="ORF">Sya03_49650</name>
</gene>
<evidence type="ECO:0000313" key="3">
    <source>
        <dbReference type="Proteomes" id="UP000652013"/>
    </source>
</evidence>
<sequence>MRSRARPTPRQNTTDRGSSGSWSGGSKKVRYGWDRVSGSGARALPDSVAPGGSSVPYRVDGRASPTFGGCSNSRCDTSTVSPSRGTTDGASVLDSPGPSLSPGPPLNTATSPGSSLRRVHVQVRAPASARTWPSA</sequence>
<protein>
    <submittedName>
        <fullName evidence="2">Uncharacterized protein</fullName>
    </submittedName>
</protein>
<feature type="compositionally biased region" description="Polar residues" evidence="1">
    <location>
        <begin position="69"/>
        <end position="89"/>
    </location>
</feature>
<evidence type="ECO:0000313" key="2">
    <source>
        <dbReference type="EMBL" id="GIJ05613.1"/>
    </source>
</evidence>
<feature type="region of interest" description="Disordered" evidence="1">
    <location>
        <begin position="1"/>
        <end position="118"/>
    </location>
</feature>
<dbReference type="Proteomes" id="UP000652013">
    <property type="component" value="Unassembled WGS sequence"/>
</dbReference>
<dbReference type="AlphaFoldDB" id="A0A8J3YBN6"/>
<comment type="caution">
    <text evidence="2">The sequence shown here is derived from an EMBL/GenBank/DDBJ whole genome shotgun (WGS) entry which is preliminary data.</text>
</comment>
<keyword evidence="3" id="KW-1185">Reference proteome</keyword>
<proteinExistence type="predicted"/>
<reference evidence="2" key="1">
    <citation type="submission" date="2021-01" db="EMBL/GenBank/DDBJ databases">
        <title>Whole genome shotgun sequence of Spirilliplanes yamanashiensis NBRC 15828.</title>
        <authorList>
            <person name="Komaki H."/>
            <person name="Tamura T."/>
        </authorList>
    </citation>
    <scope>NUCLEOTIDE SEQUENCE</scope>
    <source>
        <strain evidence="2">NBRC 15828</strain>
    </source>
</reference>
<accession>A0A8J3YBN6</accession>
<organism evidence="2 3">
    <name type="scientific">Spirilliplanes yamanashiensis</name>
    <dbReference type="NCBI Taxonomy" id="42233"/>
    <lineage>
        <taxon>Bacteria</taxon>
        <taxon>Bacillati</taxon>
        <taxon>Actinomycetota</taxon>
        <taxon>Actinomycetes</taxon>
        <taxon>Micromonosporales</taxon>
        <taxon>Micromonosporaceae</taxon>
        <taxon>Spirilliplanes</taxon>
    </lineage>
</organism>
<name>A0A8J3YBN6_9ACTN</name>
<dbReference type="EMBL" id="BOOY01000035">
    <property type="protein sequence ID" value="GIJ05613.1"/>
    <property type="molecule type" value="Genomic_DNA"/>
</dbReference>